<reference evidence="3" key="1">
    <citation type="journal article" date="2023" name="Commun. Biol.">
        <title>Genome analysis of Parmales, the sister group of diatoms, reveals the evolutionary specialization of diatoms from phago-mixotrophs to photoautotrophs.</title>
        <authorList>
            <person name="Ban H."/>
            <person name="Sato S."/>
            <person name="Yoshikawa S."/>
            <person name="Yamada K."/>
            <person name="Nakamura Y."/>
            <person name="Ichinomiya M."/>
            <person name="Sato N."/>
            <person name="Blanc-Mathieu R."/>
            <person name="Endo H."/>
            <person name="Kuwata A."/>
            <person name="Ogata H."/>
        </authorList>
    </citation>
    <scope>NUCLEOTIDE SEQUENCE [LARGE SCALE GENOMIC DNA]</scope>
    <source>
        <strain evidence="3">NIES 3701</strain>
    </source>
</reference>
<dbReference type="AlphaFoldDB" id="A0A9W7E2C5"/>
<dbReference type="Proteomes" id="UP001165085">
    <property type="component" value="Unassembled WGS sequence"/>
</dbReference>
<feature type="compositionally biased region" description="Basic and acidic residues" evidence="1">
    <location>
        <begin position="397"/>
        <end position="465"/>
    </location>
</feature>
<keyword evidence="3" id="KW-1185">Reference proteome</keyword>
<evidence type="ECO:0000313" key="3">
    <source>
        <dbReference type="Proteomes" id="UP001165085"/>
    </source>
</evidence>
<sequence>MSSFTASNDPKFFNRLRADTYPIKEDMKNITKDFEEQFDIHFKEFIDLRKKPKKSKAEKADYEEKFNKLKEEATNATEKLQPTIQSCMHFYRTAGGPGHFHLDKEFIKNMELTKQQLDDDTCEDNAEKAGWLIEMGEEFESKFQEPIEELVKCLNNPGSNYESVALEYGLSLTAGPAKLEVDSTVLEKSTQKQGRVLKREGQRVRVQYNGEEETPHWVEINNIELVDRGFCPPGRPMLYRNDTFVLDKKNPDNVVRHKFGPLKDAKRGKQKLDAGKQLTDINRVTLEFEDPKMLELAYRCIEKGLCKEVGSPKFEVCRVDNKLEKTDQPACIHLNIAIASDNESPDEFNWICECQMYLRSILRIKTTSHTFYNVKRAEKYGDIKGPKEKKKGTSAGEETHESKSRERELKEQVEAAKEQVEAAKEQVEAANKKADDEARRRMQAERDKQDLENEKEISKKLERTRIGAPQSWPAFTKKGEACKLCLKKGRNVFCHFHK</sequence>
<evidence type="ECO:0000256" key="1">
    <source>
        <dbReference type="SAM" id="MobiDB-lite"/>
    </source>
</evidence>
<protein>
    <submittedName>
        <fullName evidence="2">Uncharacterized protein</fullName>
    </submittedName>
</protein>
<dbReference type="OrthoDB" id="10469181at2759"/>
<dbReference type="EMBL" id="BRXY01000060">
    <property type="protein sequence ID" value="GMH59623.1"/>
    <property type="molecule type" value="Genomic_DNA"/>
</dbReference>
<proteinExistence type="predicted"/>
<evidence type="ECO:0000313" key="2">
    <source>
        <dbReference type="EMBL" id="GMH59623.1"/>
    </source>
</evidence>
<organism evidence="2 3">
    <name type="scientific">Triparma strigata</name>
    <dbReference type="NCBI Taxonomy" id="1606541"/>
    <lineage>
        <taxon>Eukaryota</taxon>
        <taxon>Sar</taxon>
        <taxon>Stramenopiles</taxon>
        <taxon>Ochrophyta</taxon>
        <taxon>Bolidophyceae</taxon>
        <taxon>Parmales</taxon>
        <taxon>Triparmaceae</taxon>
        <taxon>Triparma</taxon>
    </lineage>
</organism>
<name>A0A9W7E2C5_9STRA</name>
<accession>A0A9W7E2C5</accession>
<gene>
    <name evidence="2" type="ORF">TrST_g2968</name>
</gene>
<feature type="region of interest" description="Disordered" evidence="1">
    <location>
        <begin position="383"/>
        <end position="465"/>
    </location>
</feature>
<comment type="caution">
    <text evidence="2">The sequence shown here is derived from an EMBL/GenBank/DDBJ whole genome shotgun (WGS) entry which is preliminary data.</text>
</comment>